<evidence type="ECO:0000259" key="6">
    <source>
        <dbReference type="Pfam" id="PF25512"/>
    </source>
</evidence>
<dbReference type="InterPro" id="IPR045234">
    <property type="entry name" value="Unkempt-like"/>
</dbReference>
<dbReference type="GO" id="GO:0008270">
    <property type="term" value="F:zinc ion binding"/>
    <property type="evidence" value="ECO:0007669"/>
    <property type="project" value="UniProtKB-KW"/>
</dbReference>
<evidence type="ECO:0000256" key="3">
    <source>
        <dbReference type="ARBA" id="ARBA00022833"/>
    </source>
</evidence>
<keyword evidence="1" id="KW-0479">Metal-binding</keyword>
<sequence length="437" mass="46023">MVPLHLLIKSPSPSHSPSPSPPWSGNASAKPSSSPLTPKKEYPPDLTLPDIKNGIYSTDEFLMYAFKVKPCSRVYSHDWTECPFVHPGENARRRDSCKFLYSCVPCPEFRKGSCSHDDACETRPAGTASAARGRLVDVRLLRGDGDGDGDGEGGVGMHRPTSSSTDPDFPCASARPRHLQAAACTGPVRAAAPPELRGRAQQSSARGRRRRGRASPPLLPPPPPRRRWSCAGAGIGEAGGWGLGGDDDDDDDKEEEDTRASPASWAAAAVVVGFVAAWEEAGAVVAGLGWGWASSRRRLSSWGASGEGREESGGGGGEGGGRGSEEARERRRCSRTTTRAGLQGWMTSRTLWISCGIDTAGVALLRRSRMISSTHANAAPSSAPPRPATASFAAAAPPPPPPRSRSAGNSGRAPRGRRTSTRRPRAGARCPGWPGAS</sequence>
<feature type="region of interest" description="Disordered" evidence="5">
    <location>
        <begin position="141"/>
        <end position="173"/>
    </location>
</feature>
<feature type="compositionally biased region" description="Polar residues" evidence="5">
    <location>
        <begin position="23"/>
        <end position="36"/>
    </location>
</feature>
<feature type="compositionally biased region" description="Basic residues" evidence="5">
    <location>
        <begin position="414"/>
        <end position="426"/>
    </location>
</feature>
<feature type="region of interest" description="Disordered" evidence="5">
    <location>
        <begin position="8"/>
        <end position="44"/>
    </location>
</feature>
<dbReference type="PANTHER" id="PTHR14493:SF87">
    <property type="entry name" value="ZINC FINGER CCCH DOMAIN-CONTAINING PROTEIN 66"/>
    <property type="match status" value="1"/>
</dbReference>
<keyword evidence="2" id="KW-0863">Zinc-finger</keyword>
<dbReference type="AlphaFoldDB" id="A0A6V7Q2N8"/>
<dbReference type="Pfam" id="PF25512">
    <property type="entry name" value="zf-CCCH_AtC3H23"/>
    <property type="match status" value="1"/>
</dbReference>
<keyword evidence="4" id="KW-0238">DNA-binding</keyword>
<feature type="region of interest" description="Disordered" evidence="5">
    <location>
        <begin position="187"/>
        <end position="263"/>
    </location>
</feature>
<evidence type="ECO:0000256" key="5">
    <source>
        <dbReference type="SAM" id="MobiDB-lite"/>
    </source>
</evidence>
<evidence type="ECO:0000256" key="2">
    <source>
        <dbReference type="ARBA" id="ARBA00022771"/>
    </source>
</evidence>
<dbReference type="PANTHER" id="PTHR14493">
    <property type="entry name" value="UNKEMPT FAMILY MEMBER"/>
    <property type="match status" value="1"/>
</dbReference>
<dbReference type="InterPro" id="IPR057444">
    <property type="entry name" value="Znf-CCCH_AtC3H23-like"/>
</dbReference>
<dbReference type="EMBL" id="LR862131">
    <property type="protein sequence ID" value="CAD1837196.1"/>
    <property type="molecule type" value="Genomic_DNA"/>
</dbReference>
<feature type="domain" description="AtC3H23-like CCCH zinc finger" evidence="6">
    <location>
        <begin position="60"/>
        <end position="93"/>
    </location>
</feature>
<keyword evidence="3" id="KW-0862">Zinc</keyword>
<feature type="compositionally biased region" description="Low complexity" evidence="5">
    <location>
        <begin position="404"/>
        <end position="413"/>
    </location>
</feature>
<evidence type="ECO:0000256" key="1">
    <source>
        <dbReference type="ARBA" id="ARBA00022723"/>
    </source>
</evidence>
<organism evidence="7">
    <name type="scientific">Ananas comosus var. bracteatus</name>
    <name type="common">red pineapple</name>
    <dbReference type="NCBI Taxonomy" id="296719"/>
    <lineage>
        <taxon>Eukaryota</taxon>
        <taxon>Viridiplantae</taxon>
        <taxon>Streptophyta</taxon>
        <taxon>Embryophyta</taxon>
        <taxon>Tracheophyta</taxon>
        <taxon>Spermatophyta</taxon>
        <taxon>Magnoliopsida</taxon>
        <taxon>Liliopsida</taxon>
        <taxon>Poales</taxon>
        <taxon>Bromeliaceae</taxon>
        <taxon>Bromelioideae</taxon>
        <taxon>Ananas</taxon>
    </lineage>
</organism>
<reference evidence="7" key="1">
    <citation type="submission" date="2020-07" db="EMBL/GenBank/DDBJ databases">
        <authorList>
            <person name="Lin J."/>
        </authorList>
    </citation>
    <scope>NUCLEOTIDE SEQUENCE</scope>
</reference>
<feature type="compositionally biased region" description="Gly residues" evidence="5">
    <location>
        <begin position="233"/>
        <end position="244"/>
    </location>
</feature>
<evidence type="ECO:0000313" key="7">
    <source>
        <dbReference type="EMBL" id="CAD1837196.1"/>
    </source>
</evidence>
<name>A0A6V7Q2N8_ANACO</name>
<feature type="compositionally biased region" description="Gly residues" evidence="5">
    <location>
        <begin position="313"/>
        <end position="322"/>
    </location>
</feature>
<gene>
    <name evidence="7" type="ORF">CB5_LOCUS20407</name>
</gene>
<evidence type="ECO:0000256" key="4">
    <source>
        <dbReference type="ARBA" id="ARBA00023125"/>
    </source>
</evidence>
<feature type="region of interest" description="Disordered" evidence="5">
    <location>
        <begin position="301"/>
        <end position="338"/>
    </location>
</feature>
<accession>A0A6V7Q2N8</accession>
<feature type="compositionally biased region" description="Acidic residues" evidence="5">
    <location>
        <begin position="245"/>
        <end position="257"/>
    </location>
</feature>
<feature type="region of interest" description="Disordered" evidence="5">
    <location>
        <begin position="376"/>
        <end position="437"/>
    </location>
</feature>
<proteinExistence type="predicted"/>
<dbReference type="GO" id="GO:0003677">
    <property type="term" value="F:DNA binding"/>
    <property type="evidence" value="ECO:0007669"/>
    <property type="project" value="UniProtKB-KW"/>
</dbReference>
<protein>
    <recommendedName>
        <fullName evidence="6">AtC3H23-like CCCH zinc finger domain-containing protein</fullName>
    </recommendedName>
</protein>